<dbReference type="AlphaFoldDB" id="A0A5J6WIB9"/>
<evidence type="ECO:0000313" key="1">
    <source>
        <dbReference type="EMBL" id="QFI36968.1"/>
    </source>
</evidence>
<accession>A0A5J6WIB9</accession>
<evidence type="ECO:0000313" key="2">
    <source>
        <dbReference type="Proteomes" id="UP000327424"/>
    </source>
</evidence>
<reference evidence="1 2" key="1">
    <citation type="submission" date="2019-09" db="EMBL/GenBank/DDBJ databases">
        <title>Hybrid Assembly of the complete Genome of the Deep-Sea Bacterium Moritella marina from long Nanopore and Illumina reads.</title>
        <authorList>
            <person name="Magin S."/>
            <person name="Georgoulis A."/>
            <person name="Papadimitriou K."/>
            <person name="Iliakis G."/>
            <person name="Vorgias C.E."/>
        </authorList>
    </citation>
    <scope>NUCLEOTIDE SEQUENCE [LARGE SCALE GENOMIC DNA]</scope>
    <source>
        <strain evidence="1 2">MP-1</strain>
    </source>
</reference>
<gene>
    <name evidence="1" type="ORF">FR932_03575</name>
</gene>
<name>A0A5J6WIB9_MORMI</name>
<organism evidence="1 2">
    <name type="scientific">Moritella marina ATCC 15381</name>
    <dbReference type="NCBI Taxonomy" id="1202962"/>
    <lineage>
        <taxon>Bacteria</taxon>
        <taxon>Pseudomonadati</taxon>
        <taxon>Pseudomonadota</taxon>
        <taxon>Gammaproteobacteria</taxon>
        <taxon>Alteromonadales</taxon>
        <taxon>Moritellaceae</taxon>
        <taxon>Moritella</taxon>
    </lineage>
</organism>
<dbReference type="KEGG" id="mmaa:FR932_03575"/>
<dbReference type="EMBL" id="CP044399">
    <property type="protein sequence ID" value="QFI36968.1"/>
    <property type="molecule type" value="Genomic_DNA"/>
</dbReference>
<dbReference type="Proteomes" id="UP000327424">
    <property type="component" value="Chromosome"/>
</dbReference>
<proteinExistence type="predicted"/>
<sequence>MYNHIENFAEDALLRKPNKNFSDNEWFNAYGVGLYLISDDSKKSVKAVNFRDKKLKSLLNNQPDVVTLDDVRKIAARTKSVDDLYDVVNRYEAPTANRVSRSVALIAVMEQLKQENVPEALNAIANLPVDYKVESTVWGQVITLVVAALSGDYKAAQFEASILISRLQSDNRQAHLACMLPALCVKYLPEAHWPWQFKKTTIEWEGELYHCMPIVIHNKEAEGGNEFMKIPWSERRETTKVYAYDAYGRKGHSMVSTTTNAMTATASAVGSLAANVAIQSVAAIARQYSKGRFRAFSLNSYSNTLVLKKDVKVPINSCGYVITKDEAMFDEWAKSDSNVDMKAMDAFLNFADNEAHQPKKSTAIADVQGLIAALQAKMNS</sequence>
<keyword evidence="2" id="KW-1185">Reference proteome</keyword>
<dbReference type="RefSeq" id="WP_019439919.1">
    <property type="nucleotide sequence ID" value="NZ_ALOE01000005.1"/>
</dbReference>
<dbReference type="OrthoDB" id="9987906at2"/>
<protein>
    <submittedName>
        <fullName evidence="1">Uncharacterized protein</fullName>
    </submittedName>
</protein>